<dbReference type="EMBL" id="BIMW01000089">
    <property type="protein sequence ID" value="GCE94023.1"/>
    <property type="molecule type" value="Genomic_DNA"/>
</dbReference>
<comment type="caution">
    <text evidence="2">The sequence shown here is derived from an EMBL/GenBank/DDBJ whole genome shotgun (WGS) entry which is preliminary data.</text>
</comment>
<dbReference type="GeneID" id="301682931"/>
<dbReference type="CDD" id="cd02440">
    <property type="entry name" value="AdoMet_MTases"/>
    <property type="match status" value="1"/>
</dbReference>
<dbReference type="InterPro" id="IPR050508">
    <property type="entry name" value="Methyltransf_Superfamily"/>
</dbReference>
<organism evidence="2 3">
    <name type="scientific">Limnospira platensis NIES-46</name>
    <dbReference type="NCBI Taxonomy" id="1236695"/>
    <lineage>
        <taxon>Bacteria</taxon>
        <taxon>Bacillati</taxon>
        <taxon>Cyanobacteriota</taxon>
        <taxon>Cyanophyceae</taxon>
        <taxon>Oscillatoriophycideae</taxon>
        <taxon>Oscillatoriales</taxon>
        <taxon>Sirenicapillariaceae</taxon>
        <taxon>Limnospira</taxon>
    </lineage>
</organism>
<dbReference type="PANTHER" id="PTHR42912">
    <property type="entry name" value="METHYLTRANSFERASE"/>
    <property type="match status" value="1"/>
</dbReference>
<dbReference type="Gene3D" id="3.40.50.150">
    <property type="entry name" value="Vaccinia Virus protein VP39"/>
    <property type="match status" value="1"/>
</dbReference>
<sequence>MTTTFKNPPIGPASRLVNGILSIQPLAKFAKHQARQMMIDRAEKMGVPWRSHANTLLQRDWSPEFQQVNKSDLAYPEYYLRSFHAYDNGNLSWQAAVEVEVAALAVHAKIWPDAGVAGDDRLRQSYHDVLQQVLPEPPKAILDLGCSVGLSTNTMQQIYPDATMVGVDLSPYFLAIAAYNTNQKSSHNPPTWVHAPAEATGLPDHSFDLVSLCLVCHELPQEATRNIFEEARRLLRPNGHLAVMDMNPKSEVFAKMPPYILTLLKSTEPYLDQYFTLDLVETFKSAGFHTPTIVCNSPRHHTAIAKVNG</sequence>
<dbReference type="PANTHER" id="PTHR42912:SF68">
    <property type="entry name" value="METHYLTRANSFERASE TYPE 11 DOMAIN-CONTAINING PROTEIN"/>
    <property type="match status" value="1"/>
</dbReference>
<name>A0A5M3T2Q7_LIMPL</name>
<accession>A0A5M3T2Q7</accession>
<protein>
    <recommendedName>
        <fullName evidence="1">Methyltransferase type 11 domain-containing protein</fullName>
    </recommendedName>
</protein>
<dbReference type="InterPro" id="IPR029063">
    <property type="entry name" value="SAM-dependent_MTases_sf"/>
</dbReference>
<dbReference type="Pfam" id="PF08241">
    <property type="entry name" value="Methyltransf_11"/>
    <property type="match status" value="1"/>
</dbReference>
<evidence type="ECO:0000313" key="3">
    <source>
        <dbReference type="Proteomes" id="UP000326169"/>
    </source>
</evidence>
<evidence type="ECO:0000313" key="2">
    <source>
        <dbReference type="EMBL" id="GCE94023.1"/>
    </source>
</evidence>
<feature type="domain" description="Methyltransferase type 11" evidence="1">
    <location>
        <begin position="142"/>
        <end position="242"/>
    </location>
</feature>
<dbReference type="RefSeq" id="WP_014277197.1">
    <property type="nucleotide sequence ID" value="NZ_BIMW01000089.1"/>
</dbReference>
<reference evidence="2 3" key="1">
    <citation type="journal article" date="2019" name="J Genomics">
        <title>The Draft Genome of a Hydrogen-producing Cyanobacterium, Arthrospira platensis NIES-46.</title>
        <authorList>
            <person name="Suzuki S."/>
            <person name="Yamaguchi H."/>
            <person name="Kawachi M."/>
        </authorList>
    </citation>
    <scope>NUCLEOTIDE SEQUENCE [LARGE SCALE GENOMIC DNA]</scope>
    <source>
        <strain evidence="2 3">NIES-46</strain>
    </source>
</reference>
<gene>
    <name evidence="2" type="ORF">NIES46_20750</name>
</gene>
<dbReference type="SUPFAM" id="SSF53335">
    <property type="entry name" value="S-adenosyl-L-methionine-dependent methyltransferases"/>
    <property type="match status" value="1"/>
</dbReference>
<keyword evidence="3" id="KW-1185">Reference proteome</keyword>
<dbReference type="Proteomes" id="UP000326169">
    <property type="component" value="Unassembled WGS sequence"/>
</dbReference>
<dbReference type="InterPro" id="IPR013216">
    <property type="entry name" value="Methyltransf_11"/>
</dbReference>
<proteinExistence type="predicted"/>
<evidence type="ECO:0000259" key="1">
    <source>
        <dbReference type="Pfam" id="PF08241"/>
    </source>
</evidence>